<evidence type="ECO:0000313" key="1">
    <source>
        <dbReference type="EMBL" id="GBN27374.1"/>
    </source>
</evidence>
<proteinExistence type="predicted"/>
<organism evidence="1 2">
    <name type="scientific">Araneus ventricosus</name>
    <name type="common">Orbweaver spider</name>
    <name type="synonym">Epeira ventricosa</name>
    <dbReference type="NCBI Taxonomy" id="182803"/>
    <lineage>
        <taxon>Eukaryota</taxon>
        <taxon>Metazoa</taxon>
        <taxon>Ecdysozoa</taxon>
        <taxon>Arthropoda</taxon>
        <taxon>Chelicerata</taxon>
        <taxon>Arachnida</taxon>
        <taxon>Araneae</taxon>
        <taxon>Araneomorphae</taxon>
        <taxon>Entelegynae</taxon>
        <taxon>Araneoidea</taxon>
        <taxon>Araneidae</taxon>
        <taxon>Araneus</taxon>
    </lineage>
</organism>
<gene>
    <name evidence="1" type="ORF">AVEN_80270_1</name>
</gene>
<accession>A0A4Y2MLV3</accession>
<sequence>MNYSIYASYLHFDEKCIDFLVDESDYTWFEISSLCEAFNVEQYIFESRTEKFSLTDSLRDEKYFVNEMDTFATPLLDKPEFTDWYSNYAVPRITSFIVNRTDYNENKYGIILNKEYVMLRKALKDKIEKLKEQETLNVKA</sequence>
<dbReference type="Proteomes" id="UP000499080">
    <property type="component" value="Unassembled WGS sequence"/>
</dbReference>
<comment type="caution">
    <text evidence="1">The sequence shown here is derived from an EMBL/GenBank/DDBJ whole genome shotgun (WGS) entry which is preliminary data.</text>
</comment>
<protein>
    <submittedName>
        <fullName evidence="1">Uncharacterized protein</fullName>
    </submittedName>
</protein>
<name>A0A4Y2MLV3_ARAVE</name>
<dbReference type="AlphaFoldDB" id="A0A4Y2MLV3"/>
<keyword evidence="2" id="KW-1185">Reference proteome</keyword>
<evidence type="ECO:0000313" key="2">
    <source>
        <dbReference type="Proteomes" id="UP000499080"/>
    </source>
</evidence>
<reference evidence="1 2" key="1">
    <citation type="journal article" date="2019" name="Sci. Rep.">
        <title>Orb-weaving spider Araneus ventricosus genome elucidates the spidroin gene catalogue.</title>
        <authorList>
            <person name="Kono N."/>
            <person name="Nakamura H."/>
            <person name="Ohtoshi R."/>
            <person name="Moran D.A.P."/>
            <person name="Shinohara A."/>
            <person name="Yoshida Y."/>
            <person name="Fujiwara M."/>
            <person name="Mori M."/>
            <person name="Tomita M."/>
            <person name="Arakawa K."/>
        </authorList>
    </citation>
    <scope>NUCLEOTIDE SEQUENCE [LARGE SCALE GENOMIC DNA]</scope>
</reference>
<dbReference type="EMBL" id="BGPR01007508">
    <property type="protein sequence ID" value="GBN27374.1"/>
    <property type="molecule type" value="Genomic_DNA"/>
</dbReference>